<dbReference type="GO" id="GO:0005576">
    <property type="term" value="C:extracellular region"/>
    <property type="evidence" value="ECO:0007669"/>
    <property type="project" value="UniProtKB-SubCell"/>
</dbReference>
<keyword evidence="7 12" id="KW-0378">Hydrolase</keyword>
<comment type="similarity">
    <text evidence="3">Belongs to the glycosyl hydrolase 18 family. Chitinase class V subfamily.</text>
</comment>
<dbReference type="OMA" id="QTQNHIN"/>
<protein>
    <recommendedName>
        <fullName evidence="4">chitinase</fullName>
        <ecNumber evidence="4">3.2.1.14</ecNumber>
    </recommendedName>
</protein>
<evidence type="ECO:0000256" key="13">
    <source>
        <dbReference type="SAM" id="SignalP"/>
    </source>
</evidence>
<dbReference type="InterPro" id="IPR011583">
    <property type="entry name" value="Chitinase_II/V-like_cat"/>
</dbReference>
<keyword evidence="6 13" id="KW-0732">Signal</keyword>
<dbReference type="GO" id="GO:0008061">
    <property type="term" value="F:chitin binding"/>
    <property type="evidence" value="ECO:0007669"/>
    <property type="project" value="InterPro"/>
</dbReference>
<dbReference type="Gene3D" id="3.20.20.80">
    <property type="entry name" value="Glycosidases"/>
    <property type="match status" value="1"/>
</dbReference>
<keyword evidence="10 12" id="KW-0326">Glycosidase</keyword>
<evidence type="ECO:0000256" key="3">
    <source>
        <dbReference type="ARBA" id="ARBA00008682"/>
    </source>
</evidence>
<dbReference type="Pfam" id="PF00704">
    <property type="entry name" value="Glyco_hydro_18"/>
    <property type="match status" value="1"/>
</dbReference>
<dbReference type="FunFam" id="3.10.50.10:FF:000005">
    <property type="entry name" value="Endochitinase B1"/>
    <property type="match status" value="1"/>
</dbReference>
<reference evidence="15" key="1">
    <citation type="submission" date="2016-03" db="EMBL/GenBank/DDBJ databases">
        <title>Draft genome sequence of Rosellinia necatrix.</title>
        <authorList>
            <person name="Kanematsu S."/>
        </authorList>
    </citation>
    <scope>NUCLEOTIDE SEQUENCE [LARGE SCALE GENOMIC DNA]</scope>
    <source>
        <strain evidence="15">W97</strain>
    </source>
</reference>
<dbReference type="GO" id="GO:0000272">
    <property type="term" value="P:polysaccharide catabolic process"/>
    <property type="evidence" value="ECO:0007669"/>
    <property type="project" value="UniProtKB-KW"/>
</dbReference>
<dbReference type="SUPFAM" id="SSF54556">
    <property type="entry name" value="Chitinase insertion domain"/>
    <property type="match status" value="1"/>
</dbReference>
<evidence type="ECO:0000313" key="15">
    <source>
        <dbReference type="EMBL" id="GAP89413.2"/>
    </source>
</evidence>
<dbReference type="Gene3D" id="3.10.50.10">
    <property type="match status" value="1"/>
</dbReference>
<dbReference type="Proteomes" id="UP000054516">
    <property type="component" value="Unassembled WGS sequence"/>
</dbReference>
<dbReference type="EC" id="3.2.1.14" evidence="4"/>
<dbReference type="OrthoDB" id="76388at2759"/>
<feature type="chain" id="PRO_5012167508" description="chitinase" evidence="13">
    <location>
        <begin position="21"/>
        <end position="421"/>
    </location>
</feature>
<proteinExistence type="inferred from homology"/>
<keyword evidence="8" id="KW-0146">Chitin degradation</keyword>
<evidence type="ECO:0000256" key="8">
    <source>
        <dbReference type="ARBA" id="ARBA00023024"/>
    </source>
</evidence>
<dbReference type="STRING" id="77044.A0A1W2TM62"/>
<feature type="domain" description="GH18" evidence="14">
    <location>
        <begin position="33"/>
        <end position="396"/>
    </location>
</feature>
<name>A0A1W2TM62_ROSNE</name>
<evidence type="ECO:0000256" key="5">
    <source>
        <dbReference type="ARBA" id="ARBA00022525"/>
    </source>
</evidence>
<keyword evidence="9" id="KW-0119">Carbohydrate metabolism</keyword>
<evidence type="ECO:0000256" key="7">
    <source>
        <dbReference type="ARBA" id="ARBA00022801"/>
    </source>
</evidence>
<keyword evidence="5" id="KW-0964">Secreted</keyword>
<dbReference type="PROSITE" id="PS51910">
    <property type="entry name" value="GH18_2"/>
    <property type="match status" value="1"/>
</dbReference>
<dbReference type="SUPFAM" id="SSF51445">
    <property type="entry name" value="(Trans)glycosidases"/>
    <property type="match status" value="1"/>
</dbReference>
<evidence type="ECO:0000256" key="12">
    <source>
        <dbReference type="RuleBase" id="RU000489"/>
    </source>
</evidence>
<dbReference type="PROSITE" id="PS01095">
    <property type="entry name" value="GH18_1"/>
    <property type="match status" value="1"/>
</dbReference>
<dbReference type="InterPro" id="IPR017853">
    <property type="entry name" value="GH"/>
</dbReference>
<dbReference type="GO" id="GO:0006032">
    <property type="term" value="P:chitin catabolic process"/>
    <property type="evidence" value="ECO:0007669"/>
    <property type="project" value="UniProtKB-KW"/>
</dbReference>
<dbReference type="AlphaFoldDB" id="A0A1W2TM62"/>
<evidence type="ECO:0000256" key="2">
    <source>
        <dbReference type="ARBA" id="ARBA00004613"/>
    </source>
</evidence>
<sequence>MSIYISNLAALLLSASLAAAGPISEITERAANFKNLAYFTNWGIYGRNYQPAQLPVSQLNQVLYAFANFRSDGTVYTSDSYADLEKHYDGDSWNDVGTNAYGCIKQLYKLKKANRQLKVLLSIGGWTYSPGFSAAASSDASRTNFAKTAVALVKDWGFDGIDIDWEWPANDADANNMVSLLTALRRELDSYSSQYAGGYRFLLSVALPAGPDNYNKMKLSQMNAAGVDQFNMLSYDYAGAWDTTAGHQANLYPDPANPKNTPFSTDAAIKAYIAAGVPAKKIALGLPLYGRAFESTDGLGKPYSGVGSGSWENGIWDYKVLPRSGTEVYDATAGASYSYDPATKELISYDNVDMVKRKAAYIQSKGLAGSMFWEASGDRTGSGSLIGAAFDAQGGAGSLDRAQNLLSYPNSKYDNIKNNLN</sequence>
<dbReference type="EMBL" id="DF977485">
    <property type="protein sequence ID" value="GAP89413.2"/>
    <property type="molecule type" value="Genomic_DNA"/>
</dbReference>
<organism evidence="15">
    <name type="scientific">Rosellinia necatrix</name>
    <name type="common">White root-rot fungus</name>
    <dbReference type="NCBI Taxonomy" id="77044"/>
    <lineage>
        <taxon>Eukaryota</taxon>
        <taxon>Fungi</taxon>
        <taxon>Dikarya</taxon>
        <taxon>Ascomycota</taxon>
        <taxon>Pezizomycotina</taxon>
        <taxon>Sordariomycetes</taxon>
        <taxon>Xylariomycetidae</taxon>
        <taxon>Xylariales</taxon>
        <taxon>Xylariaceae</taxon>
        <taxon>Rosellinia</taxon>
    </lineage>
</organism>
<accession>A0A1W2TM62</accession>
<dbReference type="SMART" id="SM00636">
    <property type="entry name" value="Glyco_18"/>
    <property type="match status" value="1"/>
</dbReference>
<dbReference type="GO" id="GO:0008843">
    <property type="term" value="F:endochitinase activity"/>
    <property type="evidence" value="ECO:0007669"/>
    <property type="project" value="UniProtKB-EC"/>
</dbReference>
<gene>
    <name evidence="15" type="ORF">SAMD00023353_4000450</name>
</gene>
<evidence type="ECO:0000259" key="14">
    <source>
        <dbReference type="PROSITE" id="PS51910"/>
    </source>
</evidence>
<comment type="catalytic activity">
    <reaction evidence="1">
        <text>Random endo-hydrolysis of N-acetyl-beta-D-glucosaminide (1-&gt;4)-beta-linkages in chitin and chitodextrins.</text>
        <dbReference type="EC" id="3.2.1.14"/>
    </reaction>
</comment>
<dbReference type="InterPro" id="IPR029070">
    <property type="entry name" value="Chitinase_insertion_sf"/>
</dbReference>
<evidence type="ECO:0000256" key="11">
    <source>
        <dbReference type="ARBA" id="ARBA00023326"/>
    </source>
</evidence>
<comment type="subcellular location">
    <subcellularLocation>
        <location evidence="2">Secreted</location>
    </subcellularLocation>
</comment>
<evidence type="ECO:0000256" key="1">
    <source>
        <dbReference type="ARBA" id="ARBA00000822"/>
    </source>
</evidence>
<feature type="signal peptide" evidence="13">
    <location>
        <begin position="1"/>
        <end position="20"/>
    </location>
</feature>
<dbReference type="PANTHER" id="PTHR11177:SF365">
    <property type="entry name" value="ENDOCHITINASE B"/>
    <property type="match status" value="1"/>
</dbReference>
<keyword evidence="11" id="KW-0624">Polysaccharide degradation</keyword>
<dbReference type="InterPro" id="IPR050314">
    <property type="entry name" value="Glycosyl_Hydrlase_18"/>
</dbReference>
<dbReference type="InterPro" id="IPR001223">
    <property type="entry name" value="Glyco_hydro18_cat"/>
</dbReference>
<dbReference type="PANTHER" id="PTHR11177">
    <property type="entry name" value="CHITINASE"/>
    <property type="match status" value="1"/>
</dbReference>
<keyword evidence="16" id="KW-1185">Reference proteome</keyword>
<evidence type="ECO:0000256" key="6">
    <source>
        <dbReference type="ARBA" id="ARBA00022729"/>
    </source>
</evidence>
<evidence type="ECO:0000256" key="4">
    <source>
        <dbReference type="ARBA" id="ARBA00012729"/>
    </source>
</evidence>
<evidence type="ECO:0000256" key="9">
    <source>
        <dbReference type="ARBA" id="ARBA00023277"/>
    </source>
</evidence>
<dbReference type="FunFam" id="3.20.20.80:FF:000075">
    <property type="entry name" value="Sporulation-specific chitinase"/>
    <property type="match status" value="1"/>
</dbReference>
<dbReference type="InterPro" id="IPR001579">
    <property type="entry name" value="Glyco_hydro_18_chit_AS"/>
</dbReference>
<dbReference type="CDD" id="cd06548">
    <property type="entry name" value="GH18_chitinase"/>
    <property type="match status" value="1"/>
</dbReference>
<evidence type="ECO:0000256" key="10">
    <source>
        <dbReference type="ARBA" id="ARBA00023295"/>
    </source>
</evidence>
<evidence type="ECO:0000313" key="16">
    <source>
        <dbReference type="Proteomes" id="UP000054516"/>
    </source>
</evidence>